<dbReference type="InterPro" id="IPR001580">
    <property type="entry name" value="Calret/calnex"/>
</dbReference>
<evidence type="ECO:0000313" key="2">
    <source>
        <dbReference type="EMBL" id="KAA8533830.1"/>
    </source>
</evidence>
<accession>A0A5J5ATK1</accession>
<feature type="region of interest" description="Disordered" evidence="1">
    <location>
        <begin position="102"/>
        <end position="125"/>
    </location>
</feature>
<protein>
    <submittedName>
        <fullName evidence="2">Uncharacterized protein</fullName>
    </submittedName>
</protein>
<proteinExistence type="predicted"/>
<dbReference type="GO" id="GO:0005789">
    <property type="term" value="C:endoplasmic reticulum membrane"/>
    <property type="evidence" value="ECO:0007669"/>
    <property type="project" value="TreeGrafter"/>
</dbReference>
<evidence type="ECO:0000256" key="1">
    <source>
        <dbReference type="SAM" id="MobiDB-lite"/>
    </source>
</evidence>
<dbReference type="GO" id="GO:0006457">
    <property type="term" value="P:protein folding"/>
    <property type="evidence" value="ECO:0007669"/>
    <property type="project" value="InterPro"/>
</dbReference>
<evidence type="ECO:0000313" key="3">
    <source>
        <dbReference type="Proteomes" id="UP000325577"/>
    </source>
</evidence>
<dbReference type="GO" id="GO:0051082">
    <property type="term" value="F:unfolded protein binding"/>
    <property type="evidence" value="ECO:0007669"/>
    <property type="project" value="InterPro"/>
</dbReference>
<name>A0A5J5ATK1_9ASTE</name>
<dbReference type="GO" id="GO:0036503">
    <property type="term" value="P:ERAD pathway"/>
    <property type="evidence" value="ECO:0007669"/>
    <property type="project" value="TreeGrafter"/>
</dbReference>
<keyword evidence="3" id="KW-1185">Reference proteome</keyword>
<reference evidence="2 3" key="1">
    <citation type="submission" date="2019-09" db="EMBL/GenBank/DDBJ databases">
        <title>A chromosome-level genome assembly of the Chinese tupelo Nyssa sinensis.</title>
        <authorList>
            <person name="Yang X."/>
            <person name="Kang M."/>
            <person name="Yang Y."/>
            <person name="Xiong H."/>
            <person name="Wang M."/>
            <person name="Zhang Z."/>
            <person name="Wang Z."/>
            <person name="Wu H."/>
            <person name="Ma T."/>
            <person name="Liu J."/>
            <person name="Xi Z."/>
        </authorList>
    </citation>
    <scope>NUCLEOTIDE SEQUENCE [LARGE SCALE GENOMIC DNA]</scope>
    <source>
        <strain evidence="2">J267</strain>
        <tissue evidence="2">Leaf</tissue>
    </source>
</reference>
<dbReference type="Proteomes" id="UP000325577">
    <property type="component" value="Linkage Group LG18"/>
</dbReference>
<organism evidence="2 3">
    <name type="scientific">Nyssa sinensis</name>
    <dbReference type="NCBI Taxonomy" id="561372"/>
    <lineage>
        <taxon>Eukaryota</taxon>
        <taxon>Viridiplantae</taxon>
        <taxon>Streptophyta</taxon>
        <taxon>Embryophyta</taxon>
        <taxon>Tracheophyta</taxon>
        <taxon>Spermatophyta</taxon>
        <taxon>Magnoliopsida</taxon>
        <taxon>eudicotyledons</taxon>
        <taxon>Gunneridae</taxon>
        <taxon>Pentapetalae</taxon>
        <taxon>asterids</taxon>
        <taxon>Cornales</taxon>
        <taxon>Nyssaceae</taxon>
        <taxon>Nyssa</taxon>
    </lineage>
</organism>
<dbReference type="EMBL" id="CM018041">
    <property type="protein sequence ID" value="KAA8533830.1"/>
    <property type="molecule type" value="Genomic_DNA"/>
</dbReference>
<gene>
    <name evidence="2" type="ORF">F0562_031347</name>
</gene>
<sequence length="142" mass="16997">MAATVYYVWKGSNGRLWRNEHRNPDGQELDLERRGSTERQVRSINSAISSEYLAVKAGSVFENILICDDPEYAKQVMEDIWANNREVEKEAFEEAEKVRIAREEEDAKRSSEEGEKRRRDRDRRYGDRRRRRWIFFVEEPKP</sequence>
<dbReference type="GO" id="GO:0005509">
    <property type="term" value="F:calcium ion binding"/>
    <property type="evidence" value="ECO:0007669"/>
    <property type="project" value="InterPro"/>
</dbReference>
<dbReference type="AlphaFoldDB" id="A0A5J5ATK1"/>
<dbReference type="Gene3D" id="2.60.120.200">
    <property type="match status" value="1"/>
</dbReference>
<dbReference type="PANTHER" id="PTHR11073:SF45">
    <property type="entry name" value="CALRETICULIN-3"/>
    <property type="match status" value="1"/>
</dbReference>
<dbReference type="PANTHER" id="PTHR11073">
    <property type="entry name" value="CALRETICULIN AND CALNEXIN"/>
    <property type="match status" value="1"/>
</dbReference>